<evidence type="ECO:0000313" key="2">
    <source>
        <dbReference type="EMBL" id="CAF4168571.1"/>
    </source>
</evidence>
<evidence type="ECO:0000313" key="3">
    <source>
        <dbReference type="Proteomes" id="UP000682733"/>
    </source>
</evidence>
<comment type="caution">
    <text evidence="2">The sequence shown here is derived from an EMBL/GenBank/DDBJ whole genome shotgun (WGS) entry which is preliminary data.</text>
</comment>
<gene>
    <name evidence="1" type="ORF">OVA965_LOCUS31118</name>
    <name evidence="2" type="ORF">TMI583_LOCUS31944</name>
</gene>
<dbReference type="EMBL" id="CAJOBA010044787">
    <property type="protein sequence ID" value="CAF4168571.1"/>
    <property type="molecule type" value="Genomic_DNA"/>
</dbReference>
<dbReference type="Proteomes" id="UP000677228">
    <property type="component" value="Unassembled WGS sequence"/>
</dbReference>
<sequence length="203" mass="23999">MSSSLISLSSELSDLIFEYLSQLDIIKIFSQINDDRLNALICRYMNTIDFSVVDKRWITKYLSIIKSFIITIRFNHKQLDELFSLYSTIKSIRDTYPQLKSVLWLDVSENQNEKEKYAQYLNVFKQICTSLTLHCNKHWNDQELINQIFRDNQSILELLTYTGDYCLAFKPVDLHPNYSLRRLTLSLSCLSHLFLLVEYLSQL</sequence>
<accession>A0A8S2RLD5</accession>
<reference evidence="2" key="1">
    <citation type="submission" date="2021-02" db="EMBL/GenBank/DDBJ databases">
        <authorList>
            <person name="Nowell W R."/>
        </authorList>
    </citation>
    <scope>NUCLEOTIDE SEQUENCE</scope>
</reference>
<proteinExistence type="predicted"/>
<evidence type="ECO:0000313" key="1">
    <source>
        <dbReference type="EMBL" id="CAF1358174.1"/>
    </source>
</evidence>
<organism evidence="2 3">
    <name type="scientific">Didymodactylos carnosus</name>
    <dbReference type="NCBI Taxonomy" id="1234261"/>
    <lineage>
        <taxon>Eukaryota</taxon>
        <taxon>Metazoa</taxon>
        <taxon>Spiralia</taxon>
        <taxon>Gnathifera</taxon>
        <taxon>Rotifera</taxon>
        <taxon>Eurotatoria</taxon>
        <taxon>Bdelloidea</taxon>
        <taxon>Philodinida</taxon>
        <taxon>Philodinidae</taxon>
        <taxon>Didymodactylos</taxon>
    </lineage>
</organism>
<name>A0A8S2RLD5_9BILA</name>
<dbReference type="Proteomes" id="UP000682733">
    <property type="component" value="Unassembled WGS sequence"/>
</dbReference>
<protein>
    <submittedName>
        <fullName evidence="2">Uncharacterized protein</fullName>
    </submittedName>
</protein>
<dbReference type="AlphaFoldDB" id="A0A8S2RLD5"/>
<dbReference type="EMBL" id="CAJNOK010023133">
    <property type="protein sequence ID" value="CAF1358174.1"/>
    <property type="molecule type" value="Genomic_DNA"/>
</dbReference>